<feature type="binding site" evidence="6">
    <location>
        <position position="202"/>
    </location>
    <ligand>
        <name>Zn(2+)</name>
        <dbReference type="ChEBI" id="CHEBI:29105"/>
    </ligand>
</feature>
<evidence type="ECO:0000256" key="5">
    <source>
        <dbReference type="ARBA" id="ARBA00023235"/>
    </source>
</evidence>
<dbReference type="UniPathway" id="UPA00545">
    <property type="reaction ID" value="UER00826"/>
</dbReference>
<dbReference type="Pfam" id="PF04962">
    <property type="entry name" value="KduI"/>
    <property type="match status" value="1"/>
</dbReference>
<comment type="similarity">
    <text evidence="2 6">Belongs to the KduI family.</text>
</comment>
<comment type="catalytic activity">
    <reaction evidence="1 6">
        <text>5-dehydro-4-deoxy-D-glucuronate = 3-deoxy-D-glycero-2,5-hexodiulosonate</text>
        <dbReference type="Rhea" id="RHEA:23896"/>
        <dbReference type="ChEBI" id="CHEBI:17117"/>
        <dbReference type="ChEBI" id="CHEBI:29071"/>
        <dbReference type="EC" id="5.3.1.17"/>
    </reaction>
</comment>
<feature type="binding site" evidence="6">
    <location>
        <position position="244"/>
    </location>
    <ligand>
        <name>Zn(2+)</name>
        <dbReference type="ChEBI" id="CHEBI:29105"/>
    </ligand>
</feature>
<dbReference type="CDD" id="cd20294">
    <property type="entry name" value="cupin_KduI_N"/>
    <property type="match status" value="1"/>
</dbReference>
<keyword evidence="5 6" id="KW-0413">Isomerase</keyword>
<dbReference type="InterPro" id="IPR014710">
    <property type="entry name" value="RmlC-like_jellyroll"/>
</dbReference>
<name>A0A1G8K966_9MICC</name>
<keyword evidence="3 6" id="KW-0479">Metal-binding</keyword>
<dbReference type="Gene3D" id="2.60.120.520">
    <property type="entry name" value="pectin degrading enzyme 5-keto 4- deoxyuronate isomerase, domain 1"/>
    <property type="match status" value="1"/>
</dbReference>
<dbReference type="GO" id="GO:0042840">
    <property type="term" value="P:D-glucuronate catabolic process"/>
    <property type="evidence" value="ECO:0007669"/>
    <property type="project" value="TreeGrafter"/>
</dbReference>
<evidence type="ECO:0000256" key="2">
    <source>
        <dbReference type="ARBA" id="ARBA00008086"/>
    </source>
</evidence>
<dbReference type="RefSeq" id="WP_217636751.1">
    <property type="nucleotide sequence ID" value="NZ_FNDT01000010.1"/>
</dbReference>
<dbReference type="PANTHER" id="PTHR38461:SF1">
    <property type="entry name" value="4-DEOXY-L-THREO-5-HEXOSULOSE-URONATE KETOL-ISOMERASE"/>
    <property type="match status" value="1"/>
</dbReference>
<evidence type="ECO:0000313" key="7">
    <source>
        <dbReference type="EMBL" id="SDI39899.1"/>
    </source>
</evidence>
<keyword evidence="8" id="KW-1185">Reference proteome</keyword>
<dbReference type="GO" id="GO:0008270">
    <property type="term" value="F:zinc ion binding"/>
    <property type="evidence" value="ECO:0007669"/>
    <property type="project" value="UniProtKB-UniRule"/>
</dbReference>
<dbReference type="CDD" id="cd20491">
    <property type="entry name" value="cupin_KduI_C"/>
    <property type="match status" value="1"/>
</dbReference>
<dbReference type="GO" id="GO:0008697">
    <property type="term" value="F:4-deoxy-L-threo-5-hexosulose-uronate ketol-isomerase activity"/>
    <property type="evidence" value="ECO:0007669"/>
    <property type="project" value="UniProtKB-UniRule"/>
</dbReference>
<feature type="binding site" evidence="6">
    <location>
        <position position="195"/>
    </location>
    <ligand>
        <name>Zn(2+)</name>
        <dbReference type="ChEBI" id="CHEBI:29105"/>
    </ligand>
</feature>
<organism evidence="7 8">
    <name type="scientific">Arthrobacter subterraneus</name>
    <dbReference type="NCBI Taxonomy" id="335973"/>
    <lineage>
        <taxon>Bacteria</taxon>
        <taxon>Bacillati</taxon>
        <taxon>Actinomycetota</taxon>
        <taxon>Actinomycetes</taxon>
        <taxon>Micrococcales</taxon>
        <taxon>Micrococcaceae</taxon>
        <taxon>Arthrobacter</taxon>
    </lineage>
</organism>
<dbReference type="InterPro" id="IPR021120">
    <property type="entry name" value="KduI/IolB_isomerase"/>
</dbReference>
<accession>A0A1G8K966</accession>
<comment type="pathway">
    <text evidence="6">Glycan metabolism; pectin degradation; 2-dehydro-3-deoxy-D-gluconate from pectin: step 4/5.</text>
</comment>
<dbReference type="InterPro" id="IPR011051">
    <property type="entry name" value="RmlC_Cupin_sf"/>
</dbReference>
<proteinExistence type="inferred from homology"/>
<evidence type="ECO:0000256" key="3">
    <source>
        <dbReference type="ARBA" id="ARBA00022723"/>
    </source>
</evidence>
<dbReference type="STRING" id="335973.SAMN04488693_110118"/>
<comment type="cofactor">
    <cofactor evidence="6">
        <name>Zn(2+)</name>
        <dbReference type="ChEBI" id="CHEBI:29105"/>
    </cofactor>
    <text evidence="6">Binds 1 zinc ion per subunit.</text>
</comment>
<dbReference type="Proteomes" id="UP000199258">
    <property type="component" value="Unassembled WGS sequence"/>
</dbReference>
<sequence length="277" mass="30558">MIDDRYAHNPDDVALMTTADLREAFLREDLFQPGQVNGVHTHHDRILALGIVPLDDPLHLPVPDLISAEHLLQRREAGVINVGGPGVVHADGNQYEVPHTGTMYLGRGTNDISFASVDSNEPAAFYVFTATSHQDLPTTLITPDMVNVVELGSEDAANRRTLNQCIHEGGTKSSQIAFGFTRIHTGSAWNTMPAHTHDRRTECYLYFDLDPEDRVFHFMGEPSETRHLVVANRELVISPSWSVHFGAGTGAYTFVWATAGENTTYNDMDSVSVTDMA</sequence>
<gene>
    <name evidence="6" type="primary">kduI</name>
    <name evidence="7" type="ORF">SAMN04488693_110118</name>
</gene>
<comment type="function">
    <text evidence="6">Catalyzes the isomerization of 5-dehydro-4-deoxy-D-glucuronate to 3-deoxy-D-glycero-2,5-hexodiulosonate.</text>
</comment>
<dbReference type="InterPro" id="IPR027449">
    <property type="entry name" value="KduI_N"/>
</dbReference>
<dbReference type="HAMAP" id="MF_00687">
    <property type="entry name" value="KduI"/>
    <property type="match status" value="1"/>
</dbReference>
<evidence type="ECO:0000256" key="6">
    <source>
        <dbReference type="HAMAP-Rule" id="MF_00687"/>
    </source>
</evidence>
<dbReference type="AlphaFoldDB" id="A0A1G8K966"/>
<dbReference type="PANTHER" id="PTHR38461">
    <property type="entry name" value="4-DEOXY-L-THREO-5-HEXOSULOSE-URONATE KETOL-ISOMERASE"/>
    <property type="match status" value="1"/>
</dbReference>
<reference evidence="7 8" key="1">
    <citation type="submission" date="2016-10" db="EMBL/GenBank/DDBJ databases">
        <authorList>
            <person name="de Groot N.N."/>
        </authorList>
    </citation>
    <scope>NUCLEOTIDE SEQUENCE [LARGE SCALE GENOMIC DNA]</scope>
    <source>
        <strain evidence="7 8">NP_1H</strain>
    </source>
</reference>
<feature type="binding site" evidence="6">
    <location>
        <position position="197"/>
    </location>
    <ligand>
        <name>Zn(2+)</name>
        <dbReference type="ChEBI" id="CHEBI:29105"/>
    </ligand>
</feature>
<dbReference type="EMBL" id="FNDT01000010">
    <property type="protein sequence ID" value="SDI39899.1"/>
    <property type="molecule type" value="Genomic_DNA"/>
</dbReference>
<dbReference type="EC" id="5.3.1.17" evidence="6"/>
<evidence type="ECO:0000256" key="4">
    <source>
        <dbReference type="ARBA" id="ARBA00022833"/>
    </source>
</evidence>
<protein>
    <recommendedName>
        <fullName evidence="6">4-deoxy-L-threo-5-hexosulose-uronate ketol-isomerase</fullName>
        <ecNumber evidence="6">5.3.1.17</ecNumber>
    </recommendedName>
    <alternativeName>
        <fullName evidence="6">5-keto-4-deoxyuronate isomerase</fullName>
    </alternativeName>
    <alternativeName>
        <fullName evidence="6">DKI isomerase</fullName>
    </alternativeName>
</protein>
<evidence type="ECO:0000256" key="1">
    <source>
        <dbReference type="ARBA" id="ARBA00000552"/>
    </source>
</evidence>
<dbReference type="NCBIfam" id="NF002091">
    <property type="entry name" value="PRK00924.1"/>
    <property type="match status" value="1"/>
</dbReference>
<dbReference type="Gene3D" id="2.60.120.10">
    <property type="entry name" value="Jelly Rolls"/>
    <property type="match status" value="1"/>
</dbReference>
<dbReference type="GO" id="GO:0019698">
    <property type="term" value="P:D-galacturonate catabolic process"/>
    <property type="evidence" value="ECO:0007669"/>
    <property type="project" value="TreeGrafter"/>
</dbReference>
<keyword evidence="4 6" id="KW-0862">Zinc</keyword>
<dbReference type="InterPro" id="IPR007045">
    <property type="entry name" value="KduI"/>
</dbReference>
<dbReference type="GO" id="GO:0045490">
    <property type="term" value="P:pectin catabolic process"/>
    <property type="evidence" value="ECO:0007669"/>
    <property type="project" value="UniProtKB-UniRule"/>
</dbReference>
<evidence type="ECO:0000313" key="8">
    <source>
        <dbReference type="Proteomes" id="UP000199258"/>
    </source>
</evidence>
<dbReference type="SUPFAM" id="SSF51182">
    <property type="entry name" value="RmlC-like cupins"/>
    <property type="match status" value="1"/>
</dbReference>